<dbReference type="Gene3D" id="1.20.120.1630">
    <property type="match status" value="1"/>
</dbReference>
<sequence>MNYLYLILLWALFYALHSILAAGKLKRILKEKLGEAYKWYRLFYSVFSLFLFILLILFTLKIPPSYVYYPEGLAEYFGYMLAAFGTIIMMQSSKAWSLSKFIGLKPQEDSESEHLIVSGWYKRIRHPLYAGLVLIFIGYFLVSGTYTSLVHLGCLIIYLPMGIYFEEKNLIAQFGQKYLNYRKEVPAIIPKLKL</sequence>
<proteinExistence type="predicted"/>
<dbReference type="AlphaFoldDB" id="A0A4Y9QY78"/>
<dbReference type="EMBL" id="SPSB01000002">
    <property type="protein sequence ID" value="TFV95985.1"/>
    <property type="molecule type" value="Genomic_DNA"/>
</dbReference>
<feature type="transmembrane region" description="Helical" evidence="5">
    <location>
        <begin position="6"/>
        <end position="22"/>
    </location>
</feature>
<dbReference type="PANTHER" id="PTHR12714">
    <property type="entry name" value="PROTEIN-S ISOPRENYLCYSTEINE O-METHYLTRANSFERASE"/>
    <property type="match status" value="1"/>
</dbReference>
<feature type="transmembrane region" description="Helical" evidence="5">
    <location>
        <begin position="42"/>
        <end position="60"/>
    </location>
</feature>
<comment type="subcellular location">
    <subcellularLocation>
        <location evidence="1">Membrane</location>
        <topology evidence="1">Multi-pass membrane protein</topology>
    </subcellularLocation>
</comment>
<evidence type="ECO:0000259" key="6">
    <source>
        <dbReference type="Pfam" id="PF07298"/>
    </source>
</evidence>
<dbReference type="GO" id="GO:0016020">
    <property type="term" value="C:membrane"/>
    <property type="evidence" value="ECO:0007669"/>
    <property type="project" value="UniProtKB-SubCell"/>
</dbReference>
<dbReference type="Proteomes" id="UP000297647">
    <property type="component" value="Unassembled WGS sequence"/>
</dbReference>
<keyword evidence="3 5" id="KW-1133">Transmembrane helix</keyword>
<dbReference type="OrthoDB" id="9809773at2"/>
<dbReference type="PANTHER" id="PTHR12714:SF9">
    <property type="entry name" value="PROTEIN-S-ISOPRENYLCYSTEINE O-METHYLTRANSFERASE"/>
    <property type="match status" value="1"/>
</dbReference>
<keyword evidence="7" id="KW-0808">Transferase</keyword>
<dbReference type="GO" id="GO:0008168">
    <property type="term" value="F:methyltransferase activity"/>
    <property type="evidence" value="ECO:0007669"/>
    <property type="project" value="UniProtKB-KW"/>
</dbReference>
<dbReference type="Pfam" id="PF07298">
    <property type="entry name" value="NnrU"/>
    <property type="match status" value="1"/>
</dbReference>
<evidence type="ECO:0000313" key="8">
    <source>
        <dbReference type="Proteomes" id="UP000297647"/>
    </source>
</evidence>
<evidence type="ECO:0000256" key="4">
    <source>
        <dbReference type="ARBA" id="ARBA00023136"/>
    </source>
</evidence>
<keyword evidence="4 5" id="KW-0472">Membrane</keyword>
<evidence type="ECO:0000256" key="2">
    <source>
        <dbReference type="ARBA" id="ARBA00022692"/>
    </source>
</evidence>
<evidence type="ECO:0000313" key="7">
    <source>
        <dbReference type="EMBL" id="TFV95985.1"/>
    </source>
</evidence>
<feature type="transmembrane region" description="Helical" evidence="5">
    <location>
        <begin position="72"/>
        <end position="90"/>
    </location>
</feature>
<feature type="domain" description="NnrU" evidence="6">
    <location>
        <begin position="6"/>
        <end position="167"/>
    </location>
</feature>
<keyword evidence="2 5" id="KW-0812">Transmembrane</keyword>
<evidence type="ECO:0000256" key="1">
    <source>
        <dbReference type="ARBA" id="ARBA00004141"/>
    </source>
</evidence>
<organism evidence="7 8">
    <name type="scientific">Algoriphagus kandeliae</name>
    <dbReference type="NCBI Taxonomy" id="2562278"/>
    <lineage>
        <taxon>Bacteria</taxon>
        <taxon>Pseudomonadati</taxon>
        <taxon>Bacteroidota</taxon>
        <taxon>Cytophagia</taxon>
        <taxon>Cytophagales</taxon>
        <taxon>Cyclobacteriaceae</taxon>
        <taxon>Algoriphagus</taxon>
    </lineage>
</organism>
<keyword evidence="7" id="KW-0489">Methyltransferase</keyword>
<evidence type="ECO:0000256" key="3">
    <source>
        <dbReference type="ARBA" id="ARBA00022989"/>
    </source>
</evidence>
<dbReference type="InterPro" id="IPR009915">
    <property type="entry name" value="NnrU_dom"/>
</dbReference>
<feature type="transmembrane region" description="Helical" evidence="5">
    <location>
        <begin position="126"/>
        <end position="142"/>
    </location>
</feature>
<protein>
    <submittedName>
        <fullName evidence="7">Isoprenylcysteine carboxylmethyltransferase family protein</fullName>
    </submittedName>
</protein>
<gene>
    <name evidence="7" type="ORF">E4S40_07095</name>
</gene>
<name>A0A4Y9QY78_9BACT</name>
<dbReference type="RefSeq" id="WP_135072633.1">
    <property type="nucleotide sequence ID" value="NZ_SPSB01000002.1"/>
</dbReference>
<comment type="caution">
    <text evidence="7">The sequence shown here is derived from an EMBL/GenBank/DDBJ whole genome shotgun (WGS) entry which is preliminary data.</text>
</comment>
<accession>A0A4Y9QY78</accession>
<keyword evidence="8" id="KW-1185">Reference proteome</keyword>
<dbReference type="GO" id="GO:0032259">
    <property type="term" value="P:methylation"/>
    <property type="evidence" value="ECO:0007669"/>
    <property type="project" value="UniProtKB-KW"/>
</dbReference>
<reference evidence="7 8" key="1">
    <citation type="submission" date="2019-03" db="EMBL/GenBank/DDBJ databases">
        <title>Algoriphagus sp. nov, a new strain isolated from root system soil of mangrove plant Kandelia.</title>
        <authorList>
            <person name="Yin Q."/>
            <person name="Wang K."/>
            <person name="Song Z."/>
        </authorList>
    </citation>
    <scope>NUCLEOTIDE SEQUENCE [LARGE SCALE GENOMIC DNA]</scope>
    <source>
        <strain evidence="7 8">XY-J91</strain>
    </source>
</reference>
<evidence type="ECO:0000256" key="5">
    <source>
        <dbReference type="SAM" id="Phobius"/>
    </source>
</evidence>